<keyword evidence="2" id="KW-1185">Reference proteome</keyword>
<name>A0ABR6C178_9HYPH</name>
<organism evidence="1 2">
    <name type="scientific">Aminobacter ciceronei</name>
    <dbReference type="NCBI Taxonomy" id="150723"/>
    <lineage>
        <taxon>Bacteria</taxon>
        <taxon>Pseudomonadati</taxon>
        <taxon>Pseudomonadota</taxon>
        <taxon>Alphaproteobacteria</taxon>
        <taxon>Hyphomicrobiales</taxon>
        <taxon>Phyllobacteriaceae</taxon>
        <taxon>Aminobacter</taxon>
    </lineage>
</organism>
<dbReference type="Proteomes" id="UP000587524">
    <property type="component" value="Unassembled WGS sequence"/>
</dbReference>
<protein>
    <recommendedName>
        <fullName evidence="3">CopG family transcriptional regulator</fullName>
    </recommendedName>
</protein>
<gene>
    <name evidence="1" type="ORF">HNQ97_000419</name>
</gene>
<sequence length="170" mass="18405">METRDVTARLNQLANSADNLERKIPMLRILAFAVLLATSLPPVHAGEAHKAVLYKNPQCGCCEGYADYLRKNGFEVEVKPTNDLGEISRKAGVPGDFQGCHTMFIDGYVIDGHVPVKAVEKLLTERPAIAGISLPGMPMGSPGMVGDKTEPFTVYAITKDGKQPTVYTTE</sequence>
<evidence type="ECO:0000313" key="2">
    <source>
        <dbReference type="Proteomes" id="UP000587524"/>
    </source>
</evidence>
<dbReference type="SUPFAM" id="SSF52833">
    <property type="entry name" value="Thioredoxin-like"/>
    <property type="match status" value="1"/>
</dbReference>
<accession>A0ABR6C178</accession>
<dbReference type="Pfam" id="PF04214">
    <property type="entry name" value="DUF411"/>
    <property type="match status" value="1"/>
</dbReference>
<proteinExistence type="predicted"/>
<evidence type="ECO:0000313" key="1">
    <source>
        <dbReference type="EMBL" id="MBA9018433.1"/>
    </source>
</evidence>
<evidence type="ECO:0008006" key="3">
    <source>
        <dbReference type="Google" id="ProtNLM"/>
    </source>
</evidence>
<dbReference type="InterPro" id="IPR036249">
    <property type="entry name" value="Thioredoxin-like_sf"/>
</dbReference>
<reference evidence="1 2" key="1">
    <citation type="submission" date="2020-08" db="EMBL/GenBank/DDBJ databases">
        <title>Genomic Encyclopedia of Type Strains, Phase IV (KMG-IV): sequencing the most valuable type-strain genomes for metagenomic binning, comparative biology and taxonomic classification.</title>
        <authorList>
            <person name="Goeker M."/>
        </authorList>
    </citation>
    <scope>NUCLEOTIDE SEQUENCE [LARGE SCALE GENOMIC DNA]</scope>
    <source>
        <strain evidence="1 2">DSM 17455</strain>
    </source>
</reference>
<dbReference type="EMBL" id="JACJHZ010000002">
    <property type="protein sequence ID" value="MBA9018433.1"/>
    <property type="molecule type" value="Genomic_DNA"/>
</dbReference>
<dbReference type="InterPro" id="IPR007332">
    <property type="entry name" value="DUF411"/>
</dbReference>
<comment type="caution">
    <text evidence="1">The sequence shown here is derived from an EMBL/GenBank/DDBJ whole genome shotgun (WGS) entry which is preliminary data.</text>
</comment>